<proteinExistence type="predicted"/>
<dbReference type="InterPro" id="IPR032675">
    <property type="entry name" value="LRR_dom_sf"/>
</dbReference>
<evidence type="ECO:0000313" key="3">
    <source>
        <dbReference type="Proteomes" id="UP000091820"/>
    </source>
</evidence>
<organism evidence="2 3">
    <name type="scientific">Glossina brevipalpis</name>
    <dbReference type="NCBI Taxonomy" id="37001"/>
    <lineage>
        <taxon>Eukaryota</taxon>
        <taxon>Metazoa</taxon>
        <taxon>Ecdysozoa</taxon>
        <taxon>Arthropoda</taxon>
        <taxon>Hexapoda</taxon>
        <taxon>Insecta</taxon>
        <taxon>Pterygota</taxon>
        <taxon>Neoptera</taxon>
        <taxon>Endopterygota</taxon>
        <taxon>Diptera</taxon>
        <taxon>Brachycera</taxon>
        <taxon>Muscomorpha</taxon>
        <taxon>Hippoboscoidea</taxon>
        <taxon>Glossinidae</taxon>
        <taxon>Glossina</taxon>
    </lineage>
</organism>
<dbReference type="AlphaFoldDB" id="A0A1A9VZM7"/>
<feature type="domain" description="F-box" evidence="1">
    <location>
        <begin position="86"/>
        <end position="130"/>
    </location>
</feature>
<keyword evidence="3" id="KW-1185">Reference proteome</keyword>
<dbReference type="VEuPathDB" id="VectorBase:GBRI000604"/>
<dbReference type="SMART" id="SM00256">
    <property type="entry name" value="FBOX"/>
    <property type="match status" value="1"/>
</dbReference>
<dbReference type="STRING" id="37001.A0A1A9VZM7"/>
<dbReference type="Proteomes" id="UP000091820">
    <property type="component" value="Unassembled WGS sequence"/>
</dbReference>
<dbReference type="EnsemblMetazoa" id="GBRI000604-RA">
    <property type="protein sequence ID" value="GBRI000604-PA"/>
    <property type="gene ID" value="GBRI000604"/>
</dbReference>
<protein>
    <submittedName>
        <fullName evidence="2">F-box domain-containing protein</fullName>
    </submittedName>
</protein>
<dbReference type="CDD" id="cd09917">
    <property type="entry name" value="F-box_SF"/>
    <property type="match status" value="1"/>
</dbReference>
<evidence type="ECO:0000259" key="1">
    <source>
        <dbReference type="PROSITE" id="PS50181"/>
    </source>
</evidence>
<dbReference type="PROSITE" id="PS50181">
    <property type="entry name" value="FBOX"/>
    <property type="match status" value="1"/>
</dbReference>
<dbReference type="Pfam" id="PF12937">
    <property type="entry name" value="F-box-like"/>
    <property type="match status" value="1"/>
</dbReference>
<dbReference type="Gene3D" id="1.20.1280.50">
    <property type="match status" value="1"/>
</dbReference>
<dbReference type="InterPro" id="IPR036047">
    <property type="entry name" value="F-box-like_dom_sf"/>
</dbReference>
<sequence>MLEDFVVTITGIKETISEQELKWQLIKLLNINDCQIGYFIPFDVESVAQIVFYDQIPYERILNLKPDQLTDDFKNIKILPNINYRQSVFPKLPVDILYDIFELCDVKDQLNLSKTCKQFYEIIKEIWRKKFTYFIYNYLDFKYSMKLDDRAIKELCMLCGRHVKKLRFSSYFNIDLLKEIEWKMGGNPMENLKYFINHNFAENLKHFENLKLLQVQGKFLQDEVIKELSKFCKHLRTIELLDGDSRWLTGQYLWQLENLENLKIKSCRNVEMDNLLLCSKHCRLKQLNIVECDLLKNIPKMIDLTRNLLHLKCLKLTAFTSESKFLKAILNLPQLDILQFYWINFMPLKFEENYFAALEANPQKCVRLTEITFENDRFYIEDESMQQWTPHSYAIMRENVCINGQEWQWSDEMFQKFCLQLQQFKSLHKIQLNYCRLFNYDQLKKLVKINSSIHEIAIKGCSQREDQQYLKEWLLCLDSEAHNCQLRFDSFLSCAEVMAST</sequence>
<evidence type="ECO:0000313" key="2">
    <source>
        <dbReference type="EnsemblMetazoa" id="GBRI000604-PA"/>
    </source>
</evidence>
<dbReference type="InterPro" id="IPR001810">
    <property type="entry name" value="F-box_dom"/>
</dbReference>
<reference evidence="2" key="2">
    <citation type="submission" date="2020-05" db="UniProtKB">
        <authorList>
            <consortium name="EnsemblMetazoa"/>
        </authorList>
    </citation>
    <scope>IDENTIFICATION</scope>
    <source>
        <strain evidence="2">IAEA</strain>
    </source>
</reference>
<dbReference type="SUPFAM" id="SSF81383">
    <property type="entry name" value="F-box domain"/>
    <property type="match status" value="1"/>
</dbReference>
<dbReference type="Gene3D" id="3.80.10.10">
    <property type="entry name" value="Ribonuclease Inhibitor"/>
    <property type="match status" value="1"/>
</dbReference>
<reference evidence="3" key="1">
    <citation type="submission" date="2014-03" db="EMBL/GenBank/DDBJ databases">
        <authorList>
            <person name="Aksoy S."/>
            <person name="Warren W."/>
            <person name="Wilson R.K."/>
        </authorList>
    </citation>
    <scope>NUCLEOTIDE SEQUENCE [LARGE SCALE GENOMIC DNA]</scope>
    <source>
        <strain evidence="3">IAEA</strain>
    </source>
</reference>
<dbReference type="SUPFAM" id="SSF52047">
    <property type="entry name" value="RNI-like"/>
    <property type="match status" value="1"/>
</dbReference>
<name>A0A1A9VZM7_9MUSC</name>
<accession>A0A1A9VZM7</accession>